<evidence type="ECO:0000256" key="1">
    <source>
        <dbReference type="SAM" id="SignalP"/>
    </source>
</evidence>
<evidence type="ECO:0000313" key="2">
    <source>
        <dbReference type="EMBL" id="MBC8755745.1"/>
    </source>
</evidence>
<gene>
    <name evidence="2" type="ORF">H2O64_13800</name>
</gene>
<reference evidence="2 3" key="1">
    <citation type="submission" date="2020-07" db="EMBL/GenBank/DDBJ databases">
        <title>Description of Kordia aestuariivivens sp. nov., isolated from a tidal flat.</title>
        <authorList>
            <person name="Park S."/>
            <person name="Yoon J.-H."/>
        </authorList>
    </citation>
    <scope>NUCLEOTIDE SEQUENCE [LARGE SCALE GENOMIC DNA]</scope>
    <source>
        <strain evidence="2 3">YSTF-M3</strain>
    </source>
</reference>
<sequence>MKNILLSFFCMSFAFANVHAQELPKPELPSPENAFYTYLDNEHISNPSKYKGNVKKVIRTQKEYIAGISSTTVQKTILYVDANGNLEKTEVRDYLYGIEDSKMVTNHLESPKATIKKEGNKTIKIIKSEILENDFEYEPDLKGDDHYVYENDRLVAFYNHNDSISYVYDAKDRLIEIKMFESLVMEEYNDEDDSVTYLRSVFEDKALFKVTYKNGLLTTKEVYDKFGEVIDIYKTTYTYTDANLIEQFQTVYKRYLFDYYDTSIPIETQKYDEFPEVESADSIRKATFEYSAKNKISAYAREVGNEKEAYKITFDVNNRMHIVEGNLQFYQKGNLQNLEVEYEYLYEEKGNPSTIKSYYYSGDEKILHKETTFEIEYY</sequence>
<feature type="signal peptide" evidence="1">
    <location>
        <begin position="1"/>
        <end position="20"/>
    </location>
</feature>
<proteinExistence type="predicted"/>
<dbReference type="EMBL" id="JACGWS010000008">
    <property type="protein sequence ID" value="MBC8755745.1"/>
    <property type="molecule type" value="Genomic_DNA"/>
</dbReference>
<feature type="chain" id="PRO_5047012999" description="Sugar-binding protein" evidence="1">
    <location>
        <begin position="21"/>
        <end position="378"/>
    </location>
</feature>
<protein>
    <recommendedName>
        <fullName evidence="4">Sugar-binding protein</fullName>
    </recommendedName>
</protein>
<keyword evidence="1" id="KW-0732">Signal</keyword>
<evidence type="ECO:0008006" key="4">
    <source>
        <dbReference type="Google" id="ProtNLM"/>
    </source>
</evidence>
<comment type="caution">
    <text evidence="2">The sequence shown here is derived from an EMBL/GenBank/DDBJ whole genome shotgun (WGS) entry which is preliminary data.</text>
</comment>
<dbReference type="RefSeq" id="WP_187562792.1">
    <property type="nucleotide sequence ID" value="NZ_JACGWS010000008.1"/>
</dbReference>
<name>A0ABR7QAZ5_9FLAO</name>
<evidence type="ECO:0000313" key="3">
    <source>
        <dbReference type="Proteomes" id="UP000619238"/>
    </source>
</evidence>
<accession>A0ABR7QAZ5</accession>
<dbReference type="Proteomes" id="UP000619238">
    <property type="component" value="Unassembled WGS sequence"/>
</dbReference>
<keyword evidence="3" id="KW-1185">Reference proteome</keyword>
<organism evidence="2 3">
    <name type="scientific">Kordia aestuariivivens</name>
    <dbReference type="NCBI Taxonomy" id="2759037"/>
    <lineage>
        <taxon>Bacteria</taxon>
        <taxon>Pseudomonadati</taxon>
        <taxon>Bacteroidota</taxon>
        <taxon>Flavobacteriia</taxon>
        <taxon>Flavobacteriales</taxon>
        <taxon>Flavobacteriaceae</taxon>
        <taxon>Kordia</taxon>
    </lineage>
</organism>